<evidence type="ECO:0000313" key="2">
    <source>
        <dbReference type="EMBL" id="PMP81402.1"/>
    </source>
</evidence>
<proteinExistence type="predicted"/>
<name>A0A2J6X4M7_9BACT</name>
<sequence>MKIFSLLFLWIFFIIFLIGEILILANVGAIAWIFLIPLFILFDTVFLFIAIAWTFSVGIKEVREVK</sequence>
<evidence type="ECO:0000256" key="1">
    <source>
        <dbReference type="SAM" id="Phobius"/>
    </source>
</evidence>
<comment type="caution">
    <text evidence="2">The sequence shown here is derived from an EMBL/GenBank/DDBJ whole genome shotgun (WGS) entry which is preliminary data.</text>
</comment>
<protein>
    <submittedName>
        <fullName evidence="2">Uncharacterized protein</fullName>
    </submittedName>
</protein>
<feature type="transmembrane region" description="Helical" evidence="1">
    <location>
        <begin position="7"/>
        <end position="25"/>
    </location>
</feature>
<gene>
    <name evidence="2" type="ORF">C0175_05570</name>
</gene>
<keyword evidence="1" id="KW-1133">Transmembrane helix</keyword>
<reference evidence="2 3" key="1">
    <citation type="submission" date="2018-01" db="EMBL/GenBank/DDBJ databases">
        <title>Metagenomic assembled genomes from two thermal pools in the Uzon Caldera, Kamchatka, Russia.</title>
        <authorList>
            <person name="Wilkins L."/>
            <person name="Ettinger C."/>
        </authorList>
    </citation>
    <scope>NUCLEOTIDE SEQUENCE [LARGE SCALE GENOMIC DNA]</scope>
    <source>
        <strain evidence="2">ARK-10</strain>
    </source>
</reference>
<dbReference type="AlphaFoldDB" id="A0A2J6X4M7"/>
<accession>A0A2J6X4M7</accession>
<organism evidence="2 3">
    <name type="scientific">Caldisericum exile</name>
    <dbReference type="NCBI Taxonomy" id="693075"/>
    <lineage>
        <taxon>Bacteria</taxon>
        <taxon>Pseudomonadati</taxon>
        <taxon>Caldisericota/Cryosericota group</taxon>
        <taxon>Caldisericota</taxon>
        <taxon>Caldisericia</taxon>
        <taxon>Caldisericales</taxon>
        <taxon>Caldisericaceae</taxon>
        <taxon>Caldisericum</taxon>
    </lineage>
</organism>
<keyword evidence="1" id="KW-0812">Transmembrane</keyword>
<evidence type="ECO:0000313" key="3">
    <source>
        <dbReference type="Proteomes" id="UP000236910"/>
    </source>
</evidence>
<dbReference type="Proteomes" id="UP000236910">
    <property type="component" value="Unassembled WGS sequence"/>
</dbReference>
<dbReference type="EMBL" id="PNIX01000319">
    <property type="protein sequence ID" value="PMP81402.1"/>
    <property type="molecule type" value="Genomic_DNA"/>
</dbReference>
<keyword evidence="1" id="KW-0472">Membrane</keyword>
<feature type="transmembrane region" description="Helical" evidence="1">
    <location>
        <begin position="31"/>
        <end position="56"/>
    </location>
</feature>